<comment type="caution">
    <text evidence="10">The sequence shown here is derived from an EMBL/GenBank/DDBJ whole genome shotgun (WGS) entry which is preliminary data.</text>
</comment>
<dbReference type="GO" id="GO:0005886">
    <property type="term" value="C:plasma membrane"/>
    <property type="evidence" value="ECO:0007669"/>
    <property type="project" value="TreeGrafter"/>
</dbReference>
<dbReference type="SUPFAM" id="SSF53448">
    <property type="entry name" value="Nucleotide-diphospho-sugar transferases"/>
    <property type="match status" value="1"/>
</dbReference>
<keyword evidence="3 10" id="KW-0808">Transferase</keyword>
<dbReference type="PANTHER" id="PTHR48090">
    <property type="entry name" value="UNDECAPRENYL-PHOSPHATE 4-DEOXY-4-FORMAMIDO-L-ARABINOSE TRANSFERASE-RELATED"/>
    <property type="match status" value="1"/>
</dbReference>
<protein>
    <submittedName>
        <fullName evidence="10">Undecaprenyl-phosphate 4-deoxy-4-formamido-L-arabinose transferase</fullName>
        <ecNumber evidence="10">2.4.2.53</ecNumber>
    </submittedName>
</protein>
<keyword evidence="1" id="KW-1003">Cell membrane</keyword>
<sequence>MPTPLTTSAVSIVVPAYNEAESLPELLAAIREASASASYRLAEVIVVDDGSTDGTWELLNRASGEATLPLRAIRLRRNCGKAFALGQGFRAARGDAVVTLDADLQDDPSEIGRMLAKLDEGWDLVSGWKQVRHDPPGKVLPSRFFNWVTSRVSGLRLHDFNCGFKAYRTEVVKSLDLYGELHRYIPVLADNLGYRVAEIPVRHRARAHGRSKYGWERLSRGMLDLFTVMATTRYRARPAHLFGGLGLALGTLGFLQLGYLTVLWLLREGPIGTRPLLFLGILCVLMGAQLVSFGLLAELFIRKHGATDGVRYVAERLGFPGVERDGG</sequence>
<dbReference type="AlphaFoldDB" id="A0A1J5TD38"/>
<accession>A0A1J5TD38</accession>
<keyword evidence="4 8" id="KW-0812">Transmembrane</keyword>
<keyword evidence="2 10" id="KW-0328">Glycosyltransferase</keyword>
<evidence type="ECO:0000313" key="10">
    <source>
        <dbReference type="EMBL" id="OIR18823.1"/>
    </source>
</evidence>
<evidence type="ECO:0000256" key="3">
    <source>
        <dbReference type="ARBA" id="ARBA00022679"/>
    </source>
</evidence>
<dbReference type="EC" id="2.4.2.53" evidence="10"/>
<keyword evidence="6 8" id="KW-1133">Transmembrane helix</keyword>
<gene>
    <name evidence="10" type="primary">arnC_1</name>
    <name evidence="10" type="ORF">GALL_11650</name>
</gene>
<dbReference type="GO" id="GO:0009103">
    <property type="term" value="P:lipopolysaccharide biosynthetic process"/>
    <property type="evidence" value="ECO:0007669"/>
    <property type="project" value="UniProtKB-KW"/>
</dbReference>
<keyword evidence="7 8" id="KW-0472">Membrane</keyword>
<feature type="transmembrane region" description="Helical" evidence="8">
    <location>
        <begin position="277"/>
        <end position="301"/>
    </location>
</feature>
<evidence type="ECO:0000259" key="9">
    <source>
        <dbReference type="Pfam" id="PF00535"/>
    </source>
</evidence>
<feature type="transmembrane region" description="Helical" evidence="8">
    <location>
        <begin position="241"/>
        <end position="265"/>
    </location>
</feature>
<keyword evidence="5" id="KW-0448">Lipopolysaccharide biosynthesis</keyword>
<dbReference type="Pfam" id="PF00535">
    <property type="entry name" value="Glycos_transf_2"/>
    <property type="match status" value="1"/>
</dbReference>
<dbReference type="InterPro" id="IPR029044">
    <property type="entry name" value="Nucleotide-diphossugar_trans"/>
</dbReference>
<dbReference type="CDD" id="cd04187">
    <property type="entry name" value="DPM1_like_bac"/>
    <property type="match status" value="1"/>
</dbReference>
<evidence type="ECO:0000256" key="4">
    <source>
        <dbReference type="ARBA" id="ARBA00022692"/>
    </source>
</evidence>
<dbReference type="PANTHER" id="PTHR48090:SF3">
    <property type="entry name" value="UNDECAPRENYL-PHOSPHATE 4-DEOXY-4-FORMAMIDO-L-ARABINOSE TRANSFERASE"/>
    <property type="match status" value="1"/>
</dbReference>
<dbReference type="InterPro" id="IPR050256">
    <property type="entry name" value="Glycosyltransferase_2"/>
</dbReference>
<dbReference type="GO" id="GO:0099621">
    <property type="term" value="F:undecaprenyl-phosphate 4-deoxy-4-formamido-L-arabinose transferase activity"/>
    <property type="evidence" value="ECO:0007669"/>
    <property type="project" value="UniProtKB-EC"/>
</dbReference>
<evidence type="ECO:0000256" key="2">
    <source>
        <dbReference type="ARBA" id="ARBA00022676"/>
    </source>
</evidence>
<evidence type="ECO:0000256" key="7">
    <source>
        <dbReference type="ARBA" id="ARBA00023136"/>
    </source>
</evidence>
<evidence type="ECO:0000256" key="8">
    <source>
        <dbReference type="SAM" id="Phobius"/>
    </source>
</evidence>
<evidence type="ECO:0000256" key="5">
    <source>
        <dbReference type="ARBA" id="ARBA00022985"/>
    </source>
</evidence>
<dbReference type="EMBL" id="MLJW01000002">
    <property type="protein sequence ID" value="OIR18823.1"/>
    <property type="molecule type" value="Genomic_DNA"/>
</dbReference>
<evidence type="ECO:0000256" key="6">
    <source>
        <dbReference type="ARBA" id="ARBA00022989"/>
    </source>
</evidence>
<evidence type="ECO:0000256" key="1">
    <source>
        <dbReference type="ARBA" id="ARBA00022475"/>
    </source>
</evidence>
<name>A0A1J5TD38_9ZZZZ</name>
<organism evidence="10">
    <name type="scientific">mine drainage metagenome</name>
    <dbReference type="NCBI Taxonomy" id="410659"/>
    <lineage>
        <taxon>unclassified sequences</taxon>
        <taxon>metagenomes</taxon>
        <taxon>ecological metagenomes</taxon>
    </lineage>
</organism>
<reference evidence="10" key="1">
    <citation type="submission" date="2016-10" db="EMBL/GenBank/DDBJ databases">
        <title>Sequence of Gallionella enrichment culture.</title>
        <authorList>
            <person name="Poehlein A."/>
            <person name="Muehling M."/>
            <person name="Daniel R."/>
        </authorList>
    </citation>
    <scope>NUCLEOTIDE SEQUENCE</scope>
</reference>
<proteinExistence type="predicted"/>
<dbReference type="InterPro" id="IPR001173">
    <property type="entry name" value="Glyco_trans_2-like"/>
</dbReference>
<feature type="domain" description="Glycosyltransferase 2-like" evidence="9">
    <location>
        <begin position="11"/>
        <end position="173"/>
    </location>
</feature>
<dbReference type="Gene3D" id="3.90.550.10">
    <property type="entry name" value="Spore Coat Polysaccharide Biosynthesis Protein SpsA, Chain A"/>
    <property type="match status" value="1"/>
</dbReference>